<feature type="transmembrane region" description="Helical" evidence="1">
    <location>
        <begin position="101"/>
        <end position="125"/>
    </location>
</feature>
<feature type="transmembrane region" description="Helical" evidence="1">
    <location>
        <begin position="21"/>
        <end position="47"/>
    </location>
</feature>
<proteinExistence type="predicted"/>
<dbReference type="Gene3D" id="1.20.1070.10">
    <property type="entry name" value="Rhodopsin 7-helix transmembrane proteins"/>
    <property type="match status" value="1"/>
</dbReference>
<accession>A0A915IDG4</accession>
<keyword evidence="1" id="KW-1133">Transmembrane helix</keyword>
<feature type="transmembrane region" description="Helical" evidence="1">
    <location>
        <begin position="59"/>
        <end position="81"/>
    </location>
</feature>
<organism evidence="2 3">
    <name type="scientific">Romanomermis culicivorax</name>
    <name type="common">Nematode worm</name>
    <dbReference type="NCBI Taxonomy" id="13658"/>
    <lineage>
        <taxon>Eukaryota</taxon>
        <taxon>Metazoa</taxon>
        <taxon>Ecdysozoa</taxon>
        <taxon>Nematoda</taxon>
        <taxon>Enoplea</taxon>
        <taxon>Dorylaimia</taxon>
        <taxon>Mermithida</taxon>
        <taxon>Mermithoidea</taxon>
        <taxon>Mermithidae</taxon>
        <taxon>Romanomermis</taxon>
    </lineage>
</organism>
<evidence type="ECO:0000256" key="1">
    <source>
        <dbReference type="SAM" id="Phobius"/>
    </source>
</evidence>
<reference evidence="3" key="1">
    <citation type="submission" date="2022-11" db="UniProtKB">
        <authorList>
            <consortium name="WormBaseParasite"/>
        </authorList>
    </citation>
    <scope>IDENTIFICATION</scope>
</reference>
<name>A0A915IDG4_ROMCU</name>
<dbReference type="PANTHER" id="PTHR46709">
    <property type="entry name" value="PROTEIN CBG23488-RELATED"/>
    <property type="match status" value="1"/>
</dbReference>
<dbReference type="AlphaFoldDB" id="A0A915IDG4"/>
<dbReference type="Proteomes" id="UP000887565">
    <property type="component" value="Unplaced"/>
</dbReference>
<keyword evidence="1" id="KW-0472">Membrane</keyword>
<keyword evidence="1" id="KW-0812">Transmembrane</keyword>
<evidence type="ECO:0000313" key="3">
    <source>
        <dbReference type="WBParaSite" id="nRc.2.0.1.t12225-RA"/>
    </source>
</evidence>
<dbReference type="SUPFAM" id="SSF81321">
    <property type="entry name" value="Family A G protein-coupled receptor-like"/>
    <property type="match status" value="1"/>
</dbReference>
<protein>
    <submittedName>
        <fullName evidence="3">G-protein coupled receptors family 1 profile domain-containing protein</fullName>
    </submittedName>
</protein>
<keyword evidence="2" id="KW-1185">Reference proteome</keyword>
<evidence type="ECO:0000313" key="2">
    <source>
        <dbReference type="Proteomes" id="UP000887565"/>
    </source>
</evidence>
<sequence length="160" mass="18736">MSDQNETLCQYDPGDHLLERFILIAVFGAFCSLCGVWTNCFLVYIFAFRLNFKDYIFSAWLVGSDCVICFSYLLLFPVQIYSDLFRSYSSYKAWMTYLRPVFAISHISISTSCFMIVAISLDKYWLEVKRRRRRSARKLAGFRAVGIGFRNHVFELIFLS</sequence>
<dbReference type="WBParaSite" id="nRc.2.0.1.t12225-RA">
    <property type="protein sequence ID" value="nRc.2.0.1.t12225-RA"/>
    <property type="gene ID" value="nRc.2.0.1.g12225"/>
</dbReference>